<dbReference type="AlphaFoldDB" id="A0A0C9V3Y6"/>
<name>A0A0C9V3Y6_SPHS4</name>
<organism evidence="2 3">
    <name type="scientific">Sphaerobolus stellatus (strain SS14)</name>
    <dbReference type="NCBI Taxonomy" id="990650"/>
    <lineage>
        <taxon>Eukaryota</taxon>
        <taxon>Fungi</taxon>
        <taxon>Dikarya</taxon>
        <taxon>Basidiomycota</taxon>
        <taxon>Agaricomycotina</taxon>
        <taxon>Agaricomycetes</taxon>
        <taxon>Phallomycetidae</taxon>
        <taxon>Geastrales</taxon>
        <taxon>Sphaerobolaceae</taxon>
        <taxon>Sphaerobolus</taxon>
    </lineage>
</organism>
<dbReference type="EMBL" id="KN837178">
    <property type="protein sequence ID" value="KIJ36427.1"/>
    <property type="molecule type" value="Genomic_DNA"/>
</dbReference>
<feature type="region of interest" description="Disordered" evidence="1">
    <location>
        <begin position="16"/>
        <end position="53"/>
    </location>
</feature>
<reference evidence="2 3" key="1">
    <citation type="submission" date="2014-06" db="EMBL/GenBank/DDBJ databases">
        <title>Evolutionary Origins and Diversification of the Mycorrhizal Mutualists.</title>
        <authorList>
            <consortium name="DOE Joint Genome Institute"/>
            <consortium name="Mycorrhizal Genomics Consortium"/>
            <person name="Kohler A."/>
            <person name="Kuo A."/>
            <person name="Nagy L.G."/>
            <person name="Floudas D."/>
            <person name="Copeland A."/>
            <person name="Barry K.W."/>
            <person name="Cichocki N."/>
            <person name="Veneault-Fourrey C."/>
            <person name="LaButti K."/>
            <person name="Lindquist E.A."/>
            <person name="Lipzen A."/>
            <person name="Lundell T."/>
            <person name="Morin E."/>
            <person name="Murat C."/>
            <person name="Riley R."/>
            <person name="Ohm R."/>
            <person name="Sun H."/>
            <person name="Tunlid A."/>
            <person name="Henrissat B."/>
            <person name="Grigoriev I.V."/>
            <person name="Hibbett D.S."/>
            <person name="Martin F."/>
        </authorList>
    </citation>
    <scope>NUCLEOTIDE SEQUENCE [LARGE SCALE GENOMIC DNA]</scope>
    <source>
        <strain evidence="2 3">SS14</strain>
    </source>
</reference>
<evidence type="ECO:0000313" key="3">
    <source>
        <dbReference type="Proteomes" id="UP000054279"/>
    </source>
</evidence>
<evidence type="ECO:0000256" key="1">
    <source>
        <dbReference type="SAM" id="MobiDB-lite"/>
    </source>
</evidence>
<evidence type="ECO:0000313" key="2">
    <source>
        <dbReference type="EMBL" id="KIJ36427.1"/>
    </source>
</evidence>
<protein>
    <submittedName>
        <fullName evidence="2">Uncharacterized protein</fullName>
    </submittedName>
</protein>
<gene>
    <name evidence="2" type="ORF">M422DRAFT_261165</name>
</gene>
<proteinExistence type="predicted"/>
<feature type="compositionally biased region" description="Basic and acidic residues" evidence="1">
    <location>
        <begin position="139"/>
        <end position="151"/>
    </location>
</feature>
<keyword evidence="3" id="KW-1185">Reference proteome</keyword>
<sequence>MGRRKNGVIARLKSLRKHAEKKKSQQPALDLDESFDGDIMSQLQSEVPELSAEQGDLDLEPAVLDDIESQDSDSTFYSFSSGNDSGSSLSSLNMELDDIEIKNEAQLLTFVARMKDNLSQHLKALKNRIHPTRHNKANPAERTKRYRKQKFDTSRKAYRAAGYADIGSYFQNHDSGRSTASSSSIESIASVWVL</sequence>
<feature type="region of interest" description="Disordered" evidence="1">
    <location>
        <begin position="132"/>
        <end position="151"/>
    </location>
</feature>
<dbReference type="Proteomes" id="UP000054279">
    <property type="component" value="Unassembled WGS sequence"/>
</dbReference>
<accession>A0A0C9V3Y6</accession>
<dbReference type="HOGENOM" id="CLU_1403241_0_0_1"/>